<dbReference type="Proteomes" id="UP000009168">
    <property type="component" value="Unassembled WGS sequence"/>
</dbReference>
<protein>
    <recommendedName>
        <fullName evidence="4">Transmembrane protein</fullName>
    </recommendedName>
</protein>
<dbReference type="GeneID" id="7837164"/>
<sequence length="1562" mass="178093">MSKSLFTLNLTVIILLQSIQNLNAQICQAFSRQHQPRFFQEYYAANYLKLPNTNILLINTKRFQNGVQSQSIVYYNDISSEIDNIVNVVKTKYVIFQMEYVLQRNQILVLNSEQLIYADPYTLEYQQTLSFGNLVSMHFIKGSNYCVLQSATYLLYVVDFIEGKQILSLNISPFNSDSYNYITSTKLLQLQNGQNFIAVIDEYGAYTWSIDFKTFELSFNGYYSLLDYYSQIDFHQNLLSGQLSDILVSLSFINSQNNQGSLYLSSKTSIYRIDLNFVYNQNTNTFDSISFSNINQPFTVQLPGNQYYDWYHLEESQQFLIPYSFYRDIKSAIFVYSYSTNTSLTRFAITSIGFTKTFSFQLNQEIYFAATTYDEILVTKDSPSNLKSILTYPFITPIKPRQNTFFSVKNCNTCYIAMHDDTYLAFYKVMDSSFTPQVYDLSQLNLDTNSISFNIDPYQDINQAIWVIVGLPQKQNNENFLFYAINITSQQQFKLLSNIVEENNQNTSYALYSQEDQEIVGVAVNGSIFVWNSIDLSFKYSIASNCSGSIIGQLFHTDDYKFLIIVCGDYSIIYYNFSKKTFQPLMKLQSNPYYLNVFIKINMFGFGDQEKGDVYLWSLNTFTQQFELFMHFQSPFLADCGSNIQYIEMTQVLFIQYYYSNTFFPIGQCLQNLPSCTQKCQTQFYFNTTETTDTKSLYGIGSFEQPFTTSLSIISSLLQVQQYFELINGFEFLNLNILVSNLNQMVFYSELLTLQAFAQINLTIQSWNKNQLAQINVNQLLQFSGLFMLNIDNILINFIISGSQQKCGVYFDGIISSATIDNISISSTDSTSDCFFIQINNSFLIIKNINIKSLDFSNTSTLIAIVNSQQIALQNILIDSCKLSEKFSILTQQSDVNVIIDTFIIQNNLCDINQIYYPQFSGQLFEAGEFNVANMTISNNQFCNLQIFSTVSTIQQKNQTFQFQNITMYNNSFYTTHNYLFFDAIYSINPLPQHTLNMSYLNFTDNSYFPSSQVQSDIYLGITQLVLTEQIFSVFITEVTVKNQQEIAFCSLSQSSLVSISNISCLNDKKFFDSLVNREYGGCLIFNEIKKISITNLQSSYIKGISNSILVIKNQAYTNSVINLSKVVITSSYFEQNQTNSQANPILITSTYTSNITISNSIFSQNRLNAIPNTQTYSTSAIQAINPLGSIYLVNNQYINSVSSSIFNFQYIVGFNITIINANCKQSSFNITDNVTTLIQQGGCLRAKSNNLQILSSNFSQSTASQGSFIYLESFSSETNIFIEKSSFVEGYAKNDGGAFYINSQNSNLNFVCKSSNFSNIYTLSSYSSSISIVQSENQNLLNQILFYQGELTNILGQANSYFLNIQNSNVTLFNIHNNNFNQTYPDYLNQITKQSDIQSVSFFQLQKSMLSIVDCGFQNLIIKNLHNTSPLLINGINTSIIIQRLIIKDSTFSTYLISVNQGSLTIEDSQFININQISSKRVLQSQISLINSGALISLYQSKLQIQQQTIFQKIICMLCFGSILQLNQTQFFISDSMFLESKANNGGAISINGLVSNLNYI</sequence>
<name>Q24DP0_TETTS</name>
<dbReference type="KEGG" id="tet:TTHERM_00790970"/>
<dbReference type="InParanoid" id="Q24DP0"/>
<dbReference type="EMBL" id="GG662316">
    <property type="protein sequence ID" value="EAS05950.3"/>
    <property type="molecule type" value="Genomic_DNA"/>
</dbReference>
<gene>
    <name evidence="2" type="ORF">TTHERM_00790970</name>
</gene>
<keyword evidence="1" id="KW-0732">Signal</keyword>
<feature type="signal peptide" evidence="1">
    <location>
        <begin position="1"/>
        <end position="24"/>
    </location>
</feature>
<feature type="chain" id="PRO_5004202283" description="Transmembrane protein" evidence="1">
    <location>
        <begin position="25"/>
        <end position="1562"/>
    </location>
</feature>
<proteinExistence type="predicted"/>
<organism evidence="2 3">
    <name type="scientific">Tetrahymena thermophila (strain SB210)</name>
    <dbReference type="NCBI Taxonomy" id="312017"/>
    <lineage>
        <taxon>Eukaryota</taxon>
        <taxon>Sar</taxon>
        <taxon>Alveolata</taxon>
        <taxon>Ciliophora</taxon>
        <taxon>Intramacronucleata</taxon>
        <taxon>Oligohymenophorea</taxon>
        <taxon>Hymenostomatida</taxon>
        <taxon>Tetrahymenina</taxon>
        <taxon>Tetrahymenidae</taxon>
        <taxon>Tetrahymena</taxon>
    </lineage>
</organism>
<dbReference type="RefSeq" id="XP_001026195.3">
    <property type="nucleotide sequence ID" value="XM_001026195.3"/>
</dbReference>
<dbReference type="InterPro" id="IPR011047">
    <property type="entry name" value="Quinoprotein_ADH-like_sf"/>
</dbReference>
<evidence type="ECO:0000313" key="3">
    <source>
        <dbReference type="Proteomes" id="UP000009168"/>
    </source>
</evidence>
<dbReference type="PANTHER" id="PTHR11319">
    <property type="entry name" value="G PROTEIN-COUPLED RECEPTOR-RELATED"/>
    <property type="match status" value="1"/>
</dbReference>
<reference evidence="3" key="1">
    <citation type="journal article" date="2006" name="PLoS Biol.">
        <title>Macronuclear genome sequence of the ciliate Tetrahymena thermophila, a model eukaryote.</title>
        <authorList>
            <person name="Eisen J.A."/>
            <person name="Coyne R.S."/>
            <person name="Wu M."/>
            <person name="Wu D."/>
            <person name="Thiagarajan M."/>
            <person name="Wortman J.R."/>
            <person name="Badger J.H."/>
            <person name="Ren Q."/>
            <person name="Amedeo P."/>
            <person name="Jones K.M."/>
            <person name="Tallon L.J."/>
            <person name="Delcher A.L."/>
            <person name="Salzberg S.L."/>
            <person name="Silva J.C."/>
            <person name="Haas B.J."/>
            <person name="Majoros W.H."/>
            <person name="Farzad M."/>
            <person name="Carlton J.M."/>
            <person name="Smith R.K. Jr."/>
            <person name="Garg J."/>
            <person name="Pearlman R.E."/>
            <person name="Karrer K.M."/>
            <person name="Sun L."/>
            <person name="Manning G."/>
            <person name="Elde N.C."/>
            <person name="Turkewitz A.P."/>
            <person name="Asai D.J."/>
            <person name="Wilkes D.E."/>
            <person name="Wang Y."/>
            <person name="Cai H."/>
            <person name="Collins K."/>
            <person name="Stewart B.A."/>
            <person name="Lee S.R."/>
            <person name="Wilamowska K."/>
            <person name="Weinberg Z."/>
            <person name="Ruzzo W.L."/>
            <person name="Wloga D."/>
            <person name="Gaertig J."/>
            <person name="Frankel J."/>
            <person name="Tsao C.-C."/>
            <person name="Gorovsky M.A."/>
            <person name="Keeling P.J."/>
            <person name="Waller R.F."/>
            <person name="Patron N.J."/>
            <person name="Cherry J.M."/>
            <person name="Stover N.A."/>
            <person name="Krieger C.J."/>
            <person name="del Toro C."/>
            <person name="Ryder H.F."/>
            <person name="Williamson S.C."/>
            <person name="Barbeau R.A."/>
            <person name="Hamilton E.P."/>
            <person name="Orias E."/>
        </authorList>
    </citation>
    <scope>NUCLEOTIDE SEQUENCE [LARGE SCALE GENOMIC DNA]</scope>
    <source>
        <strain evidence="3">SB210</strain>
    </source>
</reference>
<evidence type="ECO:0000313" key="2">
    <source>
        <dbReference type="EMBL" id="EAS05950.3"/>
    </source>
</evidence>
<dbReference type="SUPFAM" id="SSF50998">
    <property type="entry name" value="Quinoprotein alcohol dehydrogenase-like"/>
    <property type="match status" value="1"/>
</dbReference>
<accession>Q24DP0</accession>
<keyword evidence="3" id="KW-1185">Reference proteome</keyword>
<evidence type="ECO:0008006" key="4">
    <source>
        <dbReference type="Google" id="ProtNLM"/>
    </source>
</evidence>
<dbReference type="HOGENOM" id="CLU_262506_0_0_1"/>
<evidence type="ECO:0000256" key="1">
    <source>
        <dbReference type="SAM" id="SignalP"/>
    </source>
</evidence>
<feature type="non-terminal residue" evidence="2">
    <location>
        <position position="1562"/>
    </location>
</feature>
<dbReference type="PANTHER" id="PTHR11319:SF35">
    <property type="entry name" value="OUTER MEMBRANE PROTEIN PMPC-RELATED"/>
    <property type="match status" value="1"/>
</dbReference>